<dbReference type="InterPro" id="IPR043502">
    <property type="entry name" value="DNA/RNA_pol_sf"/>
</dbReference>
<dbReference type="HOGENOM" id="CLU_520161_0_0_1"/>
<keyword evidence="6" id="KW-0695">RNA-directed DNA polymerase</keyword>
<keyword evidence="1" id="KW-0808">Transferase</keyword>
<evidence type="ECO:0000256" key="4">
    <source>
        <dbReference type="ARBA" id="ARBA00022759"/>
    </source>
</evidence>
<evidence type="ECO:0000259" key="8">
    <source>
        <dbReference type="Pfam" id="PF17917"/>
    </source>
</evidence>
<gene>
    <name evidence="9" type="ORF">TCM_008503</name>
</gene>
<feature type="region of interest" description="Disordered" evidence="7">
    <location>
        <begin position="1"/>
        <end position="23"/>
    </location>
</feature>
<organism evidence="9 10">
    <name type="scientific">Theobroma cacao</name>
    <name type="common">Cacao</name>
    <name type="synonym">Cocoa</name>
    <dbReference type="NCBI Taxonomy" id="3641"/>
    <lineage>
        <taxon>Eukaryota</taxon>
        <taxon>Viridiplantae</taxon>
        <taxon>Streptophyta</taxon>
        <taxon>Embryophyta</taxon>
        <taxon>Tracheophyta</taxon>
        <taxon>Spermatophyta</taxon>
        <taxon>Magnoliopsida</taxon>
        <taxon>eudicotyledons</taxon>
        <taxon>Gunneridae</taxon>
        <taxon>Pentapetalae</taxon>
        <taxon>rosids</taxon>
        <taxon>malvids</taxon>
        <taxon>Malvales</taxon>
        <taxon>Malvaceae</taxon>
        <taxon>Byttnerioideae</taxon>
        <taxon>Theobroma</taxon>
    </lineage>
</organism>
<dbReference type="InParanoid" id="A0A061EBT0"/>
<evidence type="ECO:0000256" key="5">
    <source>
        <dbReference type="ARBA" id="ARBA00022801"/>
    </source>
</evidence>
<feature type="region of interest" description="Disordered" evidence="7">
    <location>
        <begin position="55"/>
        <end position="76"/>
    </location>
</feature>
<dbReference type="SUPFAM" id="SSF56672">
    <property type="entry name" value="DNA/RNA polymerases"/>
    <property type="match status" value="1"/>
</dbReference>
<evidence type="ECO:0000256" key="6">
    <source>
        <dbReference type="ARBA" id="ARBA00022918"/>
    </source>
</evidence>
<dbReference type="FunFam" id="3.30.70.270:FF:000020">
    <property type="entry name" value="Transposon Tf2-6 polyprotein-like Protein"/>
    <property type="match status" value="1"/>
</dbReference>
<dbReference type="Proteomes" id="UP000026915">
    <property type="component" value="Chromosome 2"/>
</dbReference>
<dbReference type="Gene3D" id="3.30.70.270">
    <property type="match status" value="1"/>
</dbReference>
<dbReference type="STRING" id="3641.A0A061EBT0"/>
<dbReference type="eggNOG" id="KOG0017">
    <property type="taxonomic scope" value="Eukaryota"/>
</dbReference>
<evidence type="ECO:0000313" key="10">
    <source>
        <dbReference type="Proteomes" id="UP000026915"/>
    </source>
</evidence>
<dbReference type="Pfam" id="PF17917">
    <property type="entry name" value="RT_RNaseH"/>
    <property type="match status" value="1"/>
</dbReference>
<dbReference type="PANTHER" id="PTHR34072:SF59">
    <property type="entry name" value="CCHC-TYPE INTEGRASE"/>
    <property type="match status" value="1"/>
</dbReference>
<feature type="domain" description="Reverse transcriptase RNase H-like" evidence="8">
    <location>
        <begin position="389"/>
        <end position="482"/>
    </location>
</feature>
<keyword evidence="4" id="KW-0255">Endonuclease</keyword>
<dbReference type="PANTHER" id="PTHR34072">
    <property type="entry name" value="ENZYMATIC POLYPROTEIN-RELATED"/>
    <property type="match status" value="1"/>
</dbReference>
<dbReference type="CDD" id="cd09274">
    <property type="entry name" value="RNase_HI_RT_Ty3"/>
    <property type="match status" value="1"/>
</dbReference>
<dbReference type="GO" id="GO:0004519">
    <property type="term" value="F:endonuclease activity"/>
    <property type="evidence" value="ECO:0007669"/>
    <property type="project" value="UniProtKB-KW"/>
</dbReference>
<dbReference type="AlphaFoldDB" id="A0A061EBT0"/>
<evidence type="ECO:0000256" key="1">
    <source>
        <dbReference type="ARBA" id="ARBA00022679"/>
    </source>
</evidence>
<accession>A0A061EBT0</accession>
<dbReference type="InterPro" id="IPR043128">
    <property type="entry name" value="Rev_trsase/Diguanyl_cyclase"/>
</dbReference>
<dbReference type="GO" id="GO:0003964">
    <property type="term" value="F:RNA-directed DNA polymerase activity"/>
    <property type="evidence" value="ECO:0007669"/>
    <property type="project" value="UniProtKB-KW"/>
</dbReference>
<evidence type="ECO:0000313" key="9">
    <source>
        <dbReference type="EMBL" id="EOX99708.1"/>
    </source>
</evidence>
<reference evidence="9 10" key="1">
    <citation type="journal article" date="2013" name="Genome Biol.">
        <title>The genome sequence of the most widely cultivated cacao type and its use to identify candidate genes regulating pod color.</title>
        <authorList>
            <person name="Motamayor J.C."/>
            <person name="Mockaitis K."/>
            <person name="Schmutz J."/>
            <person name="Haiminen N."/>
            <person name="Iii D.L."/>
            <person name="Cornejo O."/>
            <person name="Findley S.D."/>
            <person name="Zheng P."/>
            <person name="Utro F."/>
            <person name="Royaert S."/>
            <person name="Saski C."/>
            <person name="Jenkins J."/>
            <person name="Podicheti R."/>
            <person name="Zhao M."/>
            <person name="Scheffler B.E."/>
            <person name="Stack J.C."/>
            <person name="Feltus F.A."/>
            <person name="Mustiga G.M."/>
            <person name="Amores F."/>
            <person name="Phillips W."/>
            <person name="Marelli J.P."/>
            <person name="May G.D."/>
            <person name="Shapiro H."/>
            <person name="Ma J."/>
            <person name="Bustamante C.D."/>
            <person name="Schnell R.J."/>
            <person name="Main D."/>
            <person name="Gilbert D."/>
            <person name="Parida L."/>
            <person name="Kuhn D.N."/>
        </authorList>
    </citation>
    <scope>NUCLEOTIDE SEQUENCE [LARGE SCALE GENOMIC DNA]</scope>
    <source>
        <strain evidence="10">cv. Matina 1-6</strain>
    </source>
</reference>
<dbReference type="Gramene" id="EOX99708">
    <property type="protein sequence ID" value="EOX99708"/>
    <property type="gene ID" value="TCM_008503"/>
</dbReference>
<keyword evidence="10" id="KW-1185">Reference proteome</keyword>
<evidence type="ECO:0000256" key="2">
    <source>
        <dbReference type="ARBA" id="ARBA00022695"/>
    </source>
</evidence>
<dbReference type="FunFam" id="3.10.20.370:FF:000001">
    <property type="entry name" value="Retrovirus-related Pol polyprotein from transposon 17.6-like protein"/>
    <property type="match status" value="1"/>
</dbReference>
<sequence length="524" mass="59378">MRVDTLVSRREWGQSSSEVDRQPTRGITIEDLAAGLQGVNRVVEMMVAHTDNKQKVVEGRPTVQESPSSQRQVDRQHHEWSRCFGLWHLEISIPTSQQWIVLSGLRGGPVRVGLRQIEQKGPRQRVIKVVEISVVGCHLLAVKVHKRAHDCPKGGVTRLALILRRDKEPSVLGGNKILNRVVKSPTLVILVGDDIVDNASIMRQFVLGVVNLNTLRGIVRWHINHKILFVAPSSQLRLLFQLLPHLVGRLVDLEVEELVLLLKASHLGPDVRVLPVKFSKCEFWLESIAFLGHVASKDGVQVDPKKVEVVEKWPRPMSITEIRSFLGLAGYYRRFVKDFSKIVAPLTKLTSKDTKFVWLDACENSFEKLKTCLTTAPVLSLPQGTGGYTVFCDASRVSLGCVLMQQGKVIAYASRQLKKHEKNYPAHDLEMATIVFALKIWRHYLYGETCEIYTDHKSLKYIFQQGDLNLRQWRWMELLKDYDCTILYHPGKANVVVDALSQKLMGSLAHISADRRSLIKEIHS</sequence>
<evidence type="ECO:0000256" key="7">
    <source>
        <dbReference type="SAM" id="MobiDB-lite"/>
    </source>
</evidence>
<proteinExistence type="predicted"/>
<evidence type="ECO:0000256" key="3">
    <source>
        <dbReference type="ARBA" id="ARBA00022722"/>
    </source>
</evidence>
<keyword evidence="3" id="KW-0540">Nuclease</keyword>
<name>A0A061EBT0_THECC</name>
<dbReference type="EMBL" id="CM001880">
    <property type="protein sequence ID" value="EOX99708.1"/>
    <property type="molecule type" value="Genomic_DNA"/>
</dbReference>
<keyword evidence="5" id="KW-0378">Hydrolase</keyword>
<dbReference type="GO" id="GO:0016787">
    <property type="term" value="F:hydrolase activity"/>
    <property type="evidence" value="ECO:0007669"/>
    <property type="project" value="UniProtKB-KW"/>
</dbReference>
<keyword evidence="2" id="KW-0548">Nucleotidyltransferase</keyword>
<dbReference type="InterPro" id="IPR041373">
    <property type="entry name" value="RT_RNaseH"/>
</dbReference>
<protein>
    <submittedName>
        <fullName evidence="9">CCHC-type integrase-like protein</fullName>
    </submittedName>
</protein>